<dbReference type="PROSITE" id="PS51257">
    <property type="entry name" value="PROKAR_LIPOPROTEIN"/>
    <property type="match status" value="1"/>
</dbReference>
<dbReference type="SUPFAM" id="SSF81464">
    <property type="entry name" value="Cytochrome c oxidase subunit II-like, transmembrane region"/>
    <property type="match status" value="1"/>
</dbReference>
<dbReference type="GO" id="GO:0005507">
    <property type="term" value="F:copper ion binding"/>
    <property type="evidence" value="ECO:0007669"/>
    <property type="project" value="InterPro"/>
</dbReference>
<keyword evidence="10 22" id="KW-0812">Transmembrane</keyword>
<dbReference type="PROSITE" id="PS51007">
    <property type="entry name" value="CYTC"/>
    <property type="match status" value="1"/>
</dbReference>
<evidence type="ECO:0000256" key="25">
    <source>
        <dbReference type="SAM" id="Phobius"/>
    </source>
</evidence>
<evidence type="ECO:0000256" key="13">
    <source>
        <dbReference type="ARBA" id="ARBA00022967"/>
    </source>
</evidence>
<dbReference type="Gene3D" id="1.10.287.90">
    <property type="match status" value="1"/>
</dbReference>
<keyword evidence="16 21" id="KW-0408">Iron</keyword>
<keyword evidence="13" id="KW-1278">Translocase</keyword>
<evidence type="ECO:0000313" key="30">
    <source>
        <dbReference type="Proteomes" id="UP000216682"/>
    </source>
</evidence>
<dbReference type="PROSITE" id="PS50999">
    <property type="entry name" value="COX2_TM"/>
    <property type="match status" value="1"/>
</dbReference>
<organism evidence="29 30">
    <name type="scientific">Salinicoccus roseus</name>
    <dbReference type="NCBI Taxonomy" id="45670"/>
    <lineage>
        <taxon>Bacteria</taxon>
        <taxon>Bacillati</taxon>
        <taxon>Bacillota</taxon>
        <taxon>Bacilli</taxon>
        <taxon>Bacillales</taxon>
        <taxon>Staphylococcaceae</taxon>
        <taxon>Salinicoccus</taxon>
    </lineage>
</organism>
<evidence type="ECO:0000259" key="27">
    <source>
        <dbReference type="PROSITE" id="PS50999"/>
    </source>
</evidence>
<dbReference type="GO" id="GO:0020037">
    <property type="term" value="F:heme binding"/>
    <property type="evidence" value="ECO:0007669"/>
    <property type="project" value="InterPro"/>
</dbReference>
<dbReference type="Gene3D" id="2.60.40.420">
    <property type="entry name" value="Cupredoxins - blue copper proteins"/>
    <property type="match status" value="1"/>
</dbReference>
<feature type="transmembrane region" description="Helical" evidence="25">
    <location>
        <begin position="45"/>
        <end position="69"/>
    </location>
</feature>
<evidence type="ECO:0000256" key="10">
    <source>
        <dbReference type="ARBA" id="ARBA00022692"/>
    </source>
</evidence>
<evidence type="ECO:0000256" key="7">
    <source>
        <dbReference type="ARBA" id="ARBA00022475"/>
    </source>
</evidence>
<keyword evidence="11 21" id="KW-0479">Metal-binding</keyword>
<evidence type="ECO:0000256" key="22">
    <source>
        <dbReference type="RuleBase" id="RU000456"/>
    </source>
</evidence>
<sequence>MKNRWMNAKWLGLITLLAVFASGCGKNHLSTLKPAGEVGQEQFNLMLLSIIIMLLVVAVVSVVFTIAVIKSRRKNLGEDFEPKDVAGNHTLEVIWTAIPILLLIILAVPTVYLTFKQADTQAMENEDGAVNSEETVINVTANQYWWEFEYPNEEVVTSQELVVPTDKKVYFNLKAADVKHSFWVPAAGGKLDTNVDGINSFYLTFDEDKAQDSNRLFYGKCAELCGPSHALMDFKVKALPEEEYDQWLADMKNIEEPVQASADDAAEGQEIFNNSCIGCHAVTPTGTGAQGPNLTNFGDRDLIAGFMEHNEENLVNWIKDPESYKPDNKMTGQYDLTDEEINAVAAYLMELKVEEGAGDVETLRESAEEGAEGSEEESSESEEGGN</sequence>
<comment type="caution">
    <text evidence="29">The sequence shown here is derived from an EMBL/GenBank/DDBJ whole genome shotgun (WGS) entry which is preliminary data.</text>
</comment>
<comment type="function">
    <text evidence="19 23">Subunits I and II form the functional core of the enzyme complex. Electrons originating in cytochrome c are transferred via heme a and Cu(A) to the binuclear center formed by heme a3 and Cu(B).</text>
</comment>
<evidence type="ECO:0000256" key="5">
    <source>
        <dbReference type="ARBA" id="ARBA00015946"/>
    </source>
</evidence>
<evidence type="ECO:0000256" key="19">
    <source>
        <dbReference type="ARBA" id="ARBA00024688"/>
    </source>
</evidence>
<comment type="subcellular location">
    <subcellularLocation>
        <location evidence="2 22">Cell membrane</location>
        <topology evidence="2 22">Multi-pass membrane protein</topology>
    </subcellularLocation>
</comment>
<evidence type="ECO:0000313" key="29">
    <source>
        <dbReference type="EMBL" id="OZT78465.1"/>
    </source>
</evidence>
<evidence type="ECO:0000256" key="6">
    <source>
        <dbReference type="ARBA" id="ARBA00022448"/>
    </source>
</evidence>
<dbReference type="InterPro" id="IPR036257">
    <property type="entry name" value="Cyt_c_oxidase_su2_TM_sf"/>
</dbReference>
<keyword evidence="15 25" id="KW-1133">Transmembrane helix</keyword>
<accession>A0A265EAF6</accession>
<evidence type="ECO:0000256" key="20">
    <source>
        <dbReference type="ARBA" id="ARBA00047816"/>
    </source>
</evidence>
<keyword evidence="7" id="KW-1003">Cell membrane</keyword>
<dbReference type="GO" id="GO:0004129">
    <property type="term" value="F:cytochrome-c oxidase activity"/>
    <property type="evidence" value="ECO:0007669"/>
    <property type="project" value="UniProtKB-EC"/>
</dbReference>
<dbReference type="InterPro" id="IPR014222">
    <property type="entry name" value="Cyt_c_oxidase_su2"/>
</dbReference>
<feature type="domain" description="Cytochrome c" evidence="28">
    <location>
        <begin position="263"/>
        <end position="352"/>
    </location>
</feature>
<evidence type="ECO:0000256" key="17">
    <source>
        <dbReference type="ARBA" id="ARBA00023008"/>
    </source>
</evidence>
<name>A0A265EAF6_9STAP</name>
<feature type="compositionally biased region" description="Acidic residues" evidence="24">
    <location>
        <begin position="368"/>
        <end position="386"/>
    </location>
</feature>
<dbReference type="PANTHER" id="PTHR22888:SF10">
    <property type="entry name" value="CYTOCHROME C OXIDASE SUBUNIT 2"/>
    <property type="match status" value="1"/>
</dbReference>
<dbReference type="SUPFAM" id="SSF46626">
    <property type="entry name" value="Cytochrome c"/>
    <property type="match status" value="1"/>
</dbReference>
<keyword evidence="18 25" id="KW-0472">Membrane</keyword>
<evidence type="ECO:0000256" key="14">
    <source>
        <dbReference type="ARBA" id="ARBA00022982"/>
    </source>
</evidence>
<evidence type="ECO:0000256" key="12">
    <source>
        <dbReference type="ARBA" id="ARBA00022729"/>
    </source>
</evidence>
<dbReference type="Pfam" id="PF00116">
    <property type="entry name" value="COX2"/>
    <property type="match status" value="1"/>
</dbReference>
<keyword evidence="8 21" id="KW-0349">Heme</keyword>
<dbReference type="GO" id="GO:0016491">
    <property type="term" value="F:oxidoreductase activity"/>
    <property type="evidence" value="ECO:0007669"/>
    <property type="project" value="InterPro"/>
</dbReference>
<dbReference type="Pfam" id="PF02790">
    <property type="entry name" value="COX2_TM"/>
    <property type="match status" value="1"/>
</dbReference>
<dbReference type="SUPFAM" id="SSF49503">
    <property type="entry name" value="Cupredoxins"/>
    <property type="match status" value="1"/>
</dbReference>
<evidence type="ECO:0000256" key="1">
    <source>
        <dbReference type="ARBA" id="ARBA00001926"/>
    </source>
</evidence>
<dbReference type="PANTHER" id="PTHR22888">
    <property type="entry name" value="CYTOCHROME C OXIDASE, SUBUNIT II"/>
    <property type="match status" value="1"/>
</dbReference>
<feature type="domain" description="Cytochrome oxidase subunit II transmembrane region profile" evidence="27">
    <location>
        <begin position="23"/>
        <end position="121"/>
    </location>
</feature>
<dbReference type="PROSITE" id="PS50857">
    <property type="entry name" value="COX2_CUA"/>
    <property type="match status" value="1"/>
</dbReference>
<keyword evidence="12" id="KW-0732">Signal</keyword>
<dbReference type="GO" id="GO:0042773">
    <property type="term" value="P:ATP synthesis coupled electron transport"/>
    <property type="evidence" value="ECO:0007669"/>
    <property type="project" value="TreeGrafter"/>
</dbReference>
<gene>
    <name evidence="29" type="primary">coxB</name>
    <name evidence="29" type="ORF">CFN03_04070</name>
</gene>
<dbReference type="NCBIfam" id="TIGR02866">
    <property type="entry name" value="CoxB"/>
    <property type="match status" value="1"/>
</dbReference>
<evidence type="ECO:0000256" key="9">
    <source>
        <dbReference type="ARBA" id="ARBA00022660"/>
    </source>
</evidence>
<evidence type="ECO:0000256" key="2">
    <source>
        <dbReference type="ARBA" id="ARBA00004651"/>
    </source>
</evidence>
<dbReference type="InterPro" id="IPR011759">
    <property type="entry name" value="Cyt_c_oxidase_su2_TM_dom"/>
</dbReference>
<dbReference type="InterPro" id="IPR001505">
    <property type="entry name" value="Copper_CuA"/>
</dbReference>
<dbReference type="InterPro" id="IPR045187">
    <property type="entry name" value="CcO_II"/>
</dbReference>
<dbReference type="InterPro" id="IPR002429">
    <property type="entry name" value="CcO_II-like_C"/>
</dbReference>
<comment type="catalytic activity">
    <reaction evidence="20 23">
        <text>4 Fe(II)-[cytochrome c] + O2 + 8 H(+)(in) = 4 Fe(III)-[cytochrome c] + 2 H2O + 4 H(+)(out)</text>
        <dbReference type="Rhea" id="RHEA:11436"/>
        <dbReference type="Rhea" id="RHEA-COMP:10350"/>
        <dbReference type="Rhea" id="RHEA-COMP:14399"/>
        <dbReference type="ChEBI" id="CHEBI:15377"/>
        <dbReference type="ChEBI" id="CHEBI:15378"/>
        <dbReference type="ChEBI" id="CHEBI:15379"/>
        <dbReference type="ChEBI" id="CHEBI:29033"/>
        <dbReference type="ChEBI" id="CHEBI:29034"/>
        <dbReference type="EC" id="7.1.1.9"/>
    </reaction>
</comment>
<evidence type="ECO:0000256" key="4">
    <source>
        <dbReference type="ARBA" id="ARBA00012949"/>
    </source>
</evidence>
<dbReference type="InterPro" id="IPR009056">
    <property type="entry name" value="Cyt_c-like_dom"/>
</dbReference>
<protein>
    <recommendedName>
        <fullName evidence="5 23">Cytochrome c oxidase subunit 2</fullName>
        <ecNumber evidence="4 23">7.1.1.9</ecNumber>
    </recommendedName>
</protein>
<comment type="cofactor">
    <cofactor evidence="23">
        <name>Cu cation</name>
        <dbReference type="ChEBI" id="CHEBI:23378"/>
    </cofactor>
    <text evidence="23">Binds a copper A center.</text>
</comment>
<keyword evidence="14 22" id="KW-0249">Electron transport</keyword>
<evidence type="ECO:0000256" key="3">
    <source>
        <dbReference type="ARBA" id="ARBA00007866"/>
    </source>
</evidence>
<dbReference type="Proteomes" id="UP000216682">
    <property type="component" value="Unassembled WGS sequence"/>
</dbReference>
<keyword evidence="17 23" id="KW-0186">Copper</keyword>
<keyword evidence="9 22" id="KW-0679">Respiratory chain</keyword>
<dbReference type="PROSITE" id="PS00078">
    <property type="entry name" value="COX2"/>
    <property type="match status" value="1"/>
</dbReference>
<evidence type="ECO:0000256" key="16">
    <source>
        <dbReference type="ARBA" id="ARBA00023004"/>
    </source>
</evidence>
<evidence type="ECO:0000256" key="23">
    <source>
        <dbReference type="RuleBase" id="RU004024"/>
    </source>
</evidence>
<reference evidence="29 30" key="1">
    <citation type="submission" date="2017-07" db="EMBL/GenBank/DDBJ databases">
        <title>Shotgun whole genome sequences of three halophilic bacterial isolates.</title>
        <authorList>
            <person name="Pozzo T."/>
            <person name="Higdon S.M."/>
            <person name="Quillaguaman J."/>
        </authorList>
    </citation>
    <scope>NUCLEOTIDE SEQUENCE [LARGE SCALE GENOMIC DNA]</scope>
    <source>
        <strain evidence="29 30">BU-1</strain>
    </source>
</reference>
<feature type="domain" description="Cytochrome oxidase subunit II copper A binding" evidence="26">
    <location>
        <begin position="132"/>
        <end position="250"/>
    </location>
</feature>
<dbReference type="InterPro" id="IPR036909">
    <property type="entry name" value="Cyt_c-like_dom_sf"/>
</dbReference>
<dbReference type="EC" id="7.1.1.9" evidence="4 23"/>
<feature type="transmembrane region" description="Helical" evidence="25">
    <location>
        <begin position="90"/>
        <end position="115"/>
    </location>
</feature>
<proteinExistence type="inferred from homology"/>
<dbReference type="RefSeq" id="WP_094905879.1">
    <property type="nucleotide sequence ID" value="NZ_NPEZ01000001.1"/>
</dbReference>
<feature type="region of interest" description="Disordered" evidence="24">
    <location>
        <begin position="358"/>
        <end position="386"/>
    </location>
</feature>
<dbReference type="GO" id="GO:0005886">
    <property type="term" value="C:plasma membrane"/>
    <property type="evidence" value="ECO:0007669"/>
    <property type="project" value="UniProtKB-SubCell"/>
</dbReference>
<evidence type="ECO:0000256" key="24">
    <source>
        <dbReference type="SAM" id="MobiDB-lite"/>
    </source>
</evidence>
<dbReference type="AlphaFoldDB" id="A0A265EAF6"/>
<evidence type="ECO:0000256" key="18">
    <source>
        <dbReference type="ARBA" id="ARBA00023136"/>
    </source>
</evidence>
<dbReference type="FunFam" id="2.60.40.420:FF:000042">
    <property type="entry name" value="Cytochrome c oxidase subunit 2"/>
    <property type="match status" value="1"/>
</dbReference>
<dbReference type="InterPro" id="IPR008972">
    <property type="entry name" value="Cupredoxin"/>
</dbReference>
<evidence type="ECO:0000256" key="11">
    <source>
        <dbReference type="ARBA" id="ARBA00022723"/>
    </source>
</evidence>
<evidence type="ECO:0000256" key="21">
    <source>
        <dbReference type="PROSITE-ProRule" id="PRU00433"/>
    </source>
</evidence>
<evidence type="ECO:0000259" key="28">
    <source>
        <dbReference type="PROSITE" id="PS51007"/>
    </source>
</evidence>
<dbReference type="Pfam" id="PF00034">
    <property type="entry name" value="Cytochrom_C"/>
    <property type="match status" value="1"/>
</dbReference>
<evidence type="ECO:0000256" key="8">
    <source>
        <dbReference type="ARBA" id="ARBA00022617"/>
    </source>
</evidence>
<evidence type="ECO:0000259" key="26">
    <source>
        <dbReference type="PROSITE" id="PS50857"/>
    </source>
</evidence>
<dbReference type="EMBL" id="NPEZ01000001">
    <property type="protein sequence ID" value="OZT78465.1"/>
    <property type="molecule type" value="Genomic_DNA"/>
</dbReference>
<evidence type="ECO:0000256" key="15">
    <source>
        <dbReference type="ARBA" id="ARBA00022989"/>
    </source>
</evidence>
<dbReference type="PRINTS" id="PR01166">
    <property type="entry name" value="CYCOXIDASEII"/>
</dbReference>
<comment type="similarity">
    <text evidence="3 22">Belongs to the cytochrome c oxidase subunit 2 family.</text>
</comment>
<feature type="compositionally biased region" description="Basic and acidic residues" evidence="24">
    <location>
        <begin position="358"/>
        <end position="367"/>
    </location>
</feature>
<keyword evidence="6 22" id="KW-0813">Transport</keyword>
<comment type="cofactor">
    <cofactor evidence="1">
        <name>heme c</name>
        <dbReference type="ChEBI" id="CHEBI:61717"/>
    </cofactor>
</comment>